<evidence type="ECO:0008006" key="2">
    <source>
        <dbReference type="Google" id="ProtNLM"/>
    </source>
</evidence>
<sequence length="476" mass="53893">MAVELYGGALAAGQSAPPLLCKVQVSETFGPPGWQFLGYPASLARSSQERIAAALQAAGWRIRARKLLFNFSPAVPKSLAPQLDLGIALGYLAVFAEVSLPARSLFVGTLDLSGKLDSPESWAVFVNLALQNNFSHLYFPFQKVVLSLSPGKLQLCFVHSLTETVLQLQGHASLLPIPFQTPMKKFSPFLATQHLSELWQLTLLVAAKSSFFLFGSGDKTAAQLFLQMIADLQEPLSLAQKWQVFAFFQQFSLSFSTWNWQEPVVIELLAESAYRSAHSYCCLPFAVLSVFPKNLPAFLFFDLWQLNNKERKILATFLQQRRLQDSFYPRCFFFLQKCACGETPCQCSKQEQLRFQNLEQFWRTEADWVIIFSEQERRQWLRKTPKSVSLRKGDFFARGQKLAVTETAAVFPLAQEAKGFWQELVEKGSFSQENVQTIRRLATQVARLSNKKFVARKDLLRALALWYLGRKGKNVL</sequence>
<dbReference type="InterPro" id="IPR020568">
    <property type="entry name" value="Ribosomal_Su5_D2-typ_SF"/>
</dbReference>
<gene>
    <name evidence="1" type="ORF">SDC9_89732</name>
</gene>
<comment type="caution">
    <text evidence="1">The sequence shown here is derived from an EMBL/GenBank/DDBJ whole genome shotgun (WGS) entry which is preliminary data.</text>
</comment>
<dbReference type="EMBL" id="VSSQ01009959">
    <property type="protein sequence ID" value="MPM43059.1"/>
    <property type="molecule type" value="Genomic_DNA"/>
</dbReference>
<protein>
    <recommendedName>
        <fullName evidence="2">Competence protein ComM</fullName>
    </recommendedName>
</protein>
<evidence type="ECO:0000313" key="1">
    <source>
        <dbReference type="EMBL" id="MPM43059.1"/>
    </source>
</evidence>
<accession>A0A644ZQ02</accession>
<organism evidence="1">
    <name type="scientific">bioreactor metagenome</name>
    <dbReference type="NCBI Taxonomy" id="1076179"/>
    <lineage>
        <taxon>unclassified sequences</taxon>
        <taxon>metagenomes</taxon>
        <taxon>ecological metagenomes</taxon>
    </lineage>
</organism>
<proteinExistence type="predicted"/>
<dbReference type="SUPFAM" id="SSF54211">
    <property type="entry name" value="Ribosomal protein S5 domain 2-like"/>
    <property type="match status" value="1"/>
</dbReference>
<dbReference type="AlphaFoldDB" id="A0A644ZQ02"/>
<reference evidence="1" key="1">
    <citation type="submission" date="2019-08" db="EMBL/GenBank/DDBJ databases">
        <authorList>
            <person name="Kucharzyk K."/>
            <person name="Murdoch R.W."/>
            <person name="Higgins S."/>
            <person name="Loffler F."/>
        </authorList>
    </citation>
    <scope>NUCLEOTIDE SEQUENCE</scope>
</reference>
<dbReference type="Pfam" id="PF13541">
    <property type="entry name" value="ChlI"/>
    <property type="match status" value="1"/>
</dbReference>
<name>A0A644ZQ02_9ZZZZ</name>